<organism evidence="1 2">
    <name type="scientific">Iodobacter ciconiae</name>
    <dbReference type="NCBI Taxonomy" id="2496266"/>
    <lineage>
        <taxon>Bacteria</taxon>
        <taxon>Pseudomonadati</taxon>
        <taxon>Pseudomonadota</taxon>
        <taxon>Betaproteobacteria</taxon>
        <taxon>Neisseriales</taxon>
        <taxon>Chitinibacteraceae</taxon>
        <taxon>Iodobacter</taxon>
    </lineage>
</organism>
<dbReference type="OrthoDB" id="192249at2"/>
<dbReference type="EMBL" id="CP034433">
    <property type="protein sequence ID" value="AZN36765.1"/>
    <property type="molecule type" value="Genomic_DNA"/>
</dbReference>
<dbReference type="Gene3D" id="3.30.1380.10">
    <property type="match status" value="1"/>
</dbReference>
<name>A0A3S8ZTL3_9NEIS</name>
<accession>A0A3S8ZTL3</accession>
<evidence type="ECO:0000313" key="2">
    <source>
        <dbReference type="Proteomes" id="UP000282438"/>
    </source>
</evidence>
<dbReference type="KEGG" id="iod:EJO50_09875"/>
<evidence type="ECO:0000313" key="1">
    <source>
        <dbReference type="EMBL" id="AZN36765.1"/>
    </source>
</evidence>
<dbReference type="InterPro" id="IPR009045">
    <property type="entry name" value="Zn_M74/Hedgehog-like"/>
</dbReference>
<reference evidence="1 2" key="1">
    <citation type="submission" date="2018-12" db="EMBL/GenBank/DDBJ databases">
        <title>Complete genome sequence of Iodobacter sp. H11R3.</title>
        <authorList>
            <person name="Bae J.-W."/>
        </authorList>
    </citation>
    <scope>NUCLEOTIDE SEQUENCE [LARGE SCALE GENOMIC DNA]</scope>
    <source>
        <strain evidence="1 2">H11R3</strain>
    </source>
</reference>
<dbReference type="RefSeq" id="WP_125973762.1">
    <property type="nucleotide sequence ID" value="NZ_CP034433.1"/>
</dbReference>
<protein>
    <recommendedName>
        <fullName evidence="3">Peptidase M15C domain-containing protein</fullName>
    </recommendedName>
</protein>
<dbReference type="SUPFAM" id="SSF55166">
    <property type="entry name" value="Hedgehog/DD-peptidase"/>
    <property type="match status" value="1"/>
</dbReference>
<dbReference type="Proteomes" id="UP000282438">
    <property type="component" value="Chromosome"/>
</dbReference>
<gene>
    <name evidence="1" type="ORF">EJO50_09875</name>
</gene>
<dbReference type="AlphaFoldDB" id="A0A3S8ZTL3"/>
<sequence>MVNAYRIGSNPVAKPANSNHNRRLAVDMTIINFENKEVKDSDGNLKKIKVFNDLVSVGRMYGVIWLGAKDKPHWSFNGR</sequence>
<keyword evidence="2" id="KW-1185">Reference proteome</keyword>
<proteinExistence type="predicted"/>
<evidence type="ECO:0008006" key="3">
    <source>
        <dbReference type="Google" id="ProtNLM"/>
    </source>
</evidence>